<protein>
    <submittedName>
        <fullName evidence="3">DUF3883 domain-containing protein</fullName>
    </submittedName>
</protein>
<evidence type="ECO:0000313" key="4">
    <source>
        <dbReference type="Proteomes" id="UP000515406"/>
    </source>
</evidence>
<dbReference type="EMBL" id="LR828257">
    <property type="protein sequence ID" value="CAD0330894.1"/>
    <property type="molecule type" value="Genomic_DNA"/>
</dbReference>
<dbReference type="Pfam" id="PF13020">
    <property type="entry name" value="NOV_C"/>
    <property type="match status" value="1"/>
</dbReference>
<evidence type="ECO:0000313" key="3">
    <source>
        <dbReference type="EMBL" id="MDV7248713.1"/>
    </source>
</evidence>
<reference evidence="2 4" key="1">
    <citation type="submission" date="2020-07" db="EMBL/GenBank/DDBJ databases">
        <authorList>
            <person name="Pothier F. J."/>
        </authorList>
    </citation>
    <scope>NUCLEOTIDE SEQUENCE [LARGE SCALE GENOMIC DNA]</scope>
    <source>
        <strain evidence="2 4">CFBP 498</strain>
    </source>
</reference>
<dbReference type="AlphaFoldDB" id="A0A6V7DAS3"/>
<evidence type="ECO:0000313" key="5">
    <source>
        <dbReference type="Proteomes" id="UP001187425"/>
    </source>
</evidence>
<gene>
    <name evidence="2" type="ORF">CFBP498_21770</name>
    <name evidence="3" type="ORF">R4K57_09890</name>
</gene>
<reference evidence="3 5" key="2">
    <citation type="submission" date="2023-10" db="EMBL/GenBank/DDBJ databases">
        <title>A new tool for lettuce pathogen research.</title>
        <authorList>
            <person name="Horton K.N."/>
            <person name="Cseke L.J."/>
            <person name="Badiwe M."/>
            <person name="Tesfaye D."/>
            <person name="Klein A."/>
            <person name="Su J."/>
            <person name="Potnis N."/>
            <person name="Gassmann W."/>
        </authorList>
    </citation>
    <scope>NUCLEOTIDE SEQUENCE [LARGE SCALE GENOMIC DNA]</scope>
    <source>
        <strain evidence="3 5">JSKH1901</strain>
    </source>
</reference>
<dbReference type="RefSeq" id="WP_180313893.1">
    <property type="nucleotide sequence ID" value="NZ_JAJTZF010000154.1"/>
</dbReference>
<evidence type="ECO:0000313" key="2">
    <source>
        <dbReference type="EMBL" id="CAD0330894.1"/>
    </source>
</evidence>
<proteinExistence type="predicted"/>
<sequence length="355" mass="39972">MVSTRKSKRPLLILRVGYMERYDGPGNISGGGSYIRDNGVGAEIYNFKPSRGTCYGYAMSRHSAGIDLRNLAPEQHWERGDALHGVDVAFMARHKDRGQVVVGWYRNATVFHKQYLKRRGTIPGMHFEQRHYLCSTDAANATLLKEEQRTFFIPYAPMDGAGYAGQSNVWYPERSENPAVPALIKKLRTLMEATDGVALPSDEHLEDTARRNNKRRRTPDAAMNALVEAAAIDAVSEHYESLDYTVKSVEKENLGWDLEVSRDAKTHKIEVKGVSADTIYFELTPNEYRMLREHPETYQVSVVCSALDTPVLYHLTPKSTEEGWRLLDKTKSINILLGERVAAIGRDVANHSEVG</sequence>
<name>A0A6V7DAS3_9XANT</name>
<dbReference type="EMBL" id="JAWMQI010000030">
    <property type="protein sequence ID" value="MDV7248713.1"/>
    <property type="molecule type" value="Genomic_DNA"/>
</dbReference>
<dbReference type="InterPro" id="IPR024975">
    <property type="entry name" value="NOV_C"/>
</dbReference>
<feature type="domain" description="Protein NO VEIN C-terminal" evidence="1">
    <location>
        <begin position="227"/>
        <end position="313"/>
    </location>
</feature>
<keyword evidence="4" id="KW-1185">Reference proteome</keyword>
<dbReference type="Proteomes" id="UP001187425">
    <property type="component" value="Unassembled WGS sequence"/>
</dbReference>
<organism evidence="2 4">
    <name type="scientific">Xanthomonas hortorum pv. vitians</name>
    <dbReference type="NCBI Taxonomy" id="83224"/>
    <lineage>
        <taxon>Bacteria</taxon>
        <taxon>Pseudomonadati</taxon>
        <taxon>Pseudomonadota</taxon>
        <taxon>Gammaproteobacteria</taxon>
        <taxon>Lysobacterales</taxon>
        <taxon>Lysobacteraceae</taxon>
        <taxon>Xanthomonas</taxon>
    </lineage>
</organism>
<dbReference type="Proteomes" id="UP000515406">
    <property type="component" value="Chromosome"/>
</dbReference>
<dbReference type="EMBL" id="LR828257">
    <property type="protein sequence ID" value="CAD0330889.1"/>
    <property type="molecule type" value="Genomic_DNA"/>
</dbReference>
<evidence type="ECO:0000259" key="1">
    <source>
        <dbReference type="Pfam" id="PF13020"/>
    </source>
</evidence>
<accession>A0A6V7DAS3</accession>